<dbReference type="Pfam" id="PF00069">
    <property type="entry name" value="Pkinase"/>
    <property type="match status" value="1"/>
</dbReference>
<dbReference type="RefSeq" id="WP_104982324.1">
    <property type="nucleotide sequence ID" value="NZ_CP012673.1"/>
</dbReference>
<keyword evidence="4 5" id="KW-0067">ATP-binding</keyword>
<proteinExistence type="predicted"/>
<keyword evidence="7" id="KW-1133">Transmembrane helix</keyword>
<keyword evidence="1" id="KW-0808">Transferase</keyword>
<dbReference type="PROSITE" id="PS00107">
    <property type="entry name" value="PROTEIN_KINASE_ATP"/>
    <property type="match status" value="1"/>
</dbReference>
<keyword evidence="3" id="KW-0418">Kinase</keyword>
<dbReference type="Proteomes" id="UP000238348">
    <property type="component" value="Chromosome"/>
</dbReference>
<keyword evidence="7" id="KW-0472">Membrane</keyword>
<dbReference type="EMBL" id="CP012673">
    <property type="protein sequence ID" value="AUX43679.1"/>
    <property type="molecule type" value="Genomic_DNA"/>
</dbReference>
<keyword evidence="2 5" id="KW-0547">Nucleotide-binding</keyword>
<dbReference type="PANTHER" id="PTHR43289:SF6">
    <property type="entry name" value="SERINE_THREONINE-PROTEIN KINASE NEKL-3"/>
    <property type="match status" value="1"/>
</dbReference>
<dbReference type="Gene3D" id="3.30.200.20">
    <property type="entry name" value="Phosphorylase Kinase, domain 1"/>
    <property type="match status" value="1"/>
</dbReference>
<evidence type="ECO:0000313" key="10">
    <source>
        <dbReference type="Proteomes" id="UP000238348"/>
    </source>
</evidence>
<dbReference type="PROSITE" id="PS50011">
    <property type="entry name" value="PROTEIN_KINASE_DOM"/>
    <property type="match status" value="1"/>
</dbReference>
<dbReference type="PROSITE" id="PS00108">
    <property type="entry name" value="PROTEIN_KINASE_ST"/>
    <property type="match status" value="1"/>
</dbReference>
<dbReference type="CDD" id="cd14014">
    <property type="entry name" value="STKc_PknB_like"/>
    <property type="match status" value="1"/>
</dbReference>
<dbReference type="GO" id="GO:0004674">
    <property type="term" value="F:protein serine/threonine kinase activity"/>
    <property type="evidence" value="ECO:0007669"/>
    <property type="project" value="TreeGrafter"/>
</dbReference>
<dbReference type="SMART" id="SM00220">
    <property type="entry name" value="S_TKc"/>
    <property type="match status" value="1"/>
</dbReference>
<evidence type="ECO:0000256" key="7">
    <source>
        <dbReference type="SAM" id="Phobius"/>
    </source>
</evidence>
<dbReference type="InterPro" id="IPR011009">
    <property type="entry name" value="Kinase-like_dom_sf"/>
</dbReference>
<evidence type="ECO:0000313" key="9">
    <source>
        <dbReference type="EMBL" id="AUX43679.1"/>
    </source>
</evidence>
<evidence type="ECO:0000256" key="2">
    <source>
        <dbReference type="ARBA" id="ARBA00022741"/>
    </source>
</evidence>
<accession>A0A2L0EWP9</accession>
<gene>
    <name evidence="9" type="ORF">SOCE26_051310</name>
</gene>
<sequence length="505" mass="52741">MASPILIGFRYRILRELGRGGMGVVYLVEHTHTGDQLALKVLLAHSGANPETVERFKREARAPARIRSEHIVKVTDSDVAPELGGAPFLVMELLNGQDLEKLLKVRQRLEPIEVITILMQVARALDKAHGMGIVHRDLKPDNIFLHEKEDGSTIVKILDFGISKLGGEGLGGIEQAGLTQQGSLIGTPLYMSPEQARGDAANVSPACDVWAIGLIAFRLLTGRHFWTARTLAELIVQIMNEPITSASLRFPGVLPPAFDPWFARSCDRNPTSRWASIGEQAQALGVALGIDAHSLALSNSWTMRLSTDGRVRVNGLPFAQDFSPKGSWQGGATPGPSRTEAPFSALTPQASGPASTSGTSALSGPVRPSRGGKLRIGVAVGIVSAVLAVAALAALFLARSSTTATPEIPNVPTVALTSAASPATVLAAPPATLLPSAPLSSIAPAESASADALTAVPTASVTPTVSSPAVTGTAATRPTAAVKPSPVKKPPLVKDPQTEFNPSAP</sequence>
<dbReference type="InterPro" id="IPR008271">
    <property type="entry name" value="Ser/Thr_kinase_AS"/>
</dbReference>
<name>A0A2L0EWP9_SORCE</name>
<feature type="domain" description="Protein kinase" evidence="8">
    <location>
        <begin position="11"/>
        <end position="296"/>
    </location>
</feature>
<dbReference type="InterPro" id="IPR017441">
    <property type="entry name" value="Protein_kinase_ATP_BS"/>
</dbReference>
<feature type="compositionally biased region" description="Low complexity" evidence="6">
    <location>
        <begin position="460"/>
        <end position="471"/>
    </location>
</feature>
<keyword evidence="7" id="KW-0812">Transmembrane</keyword>
<feature type="transmembrane region" description="Helical" evidence="7">
    <location>
        <begin position="376"/>
        <end position="398"/>
    </location>
</feature>
<dbReference type="InterPro" id="IPR000719">
    <property type="entry name" value="Prot_kinase_dom"/>
</dbReference>
<dbReference type="Gene3D" id="1.10.510.10">
    <property type="entry name" value="Transferase(Phosphotransferase) domain 1"/>
    <property type="match status" value="1"/>
</dbReference>
<evidence type="ECO:0000256" key="1">
    <source>
        <dbReference type="ARBA" id="ARBA00022679"/>
    </source>
</evidence>
<organism evidence="9 10">
    <name type="scientific">Sorangium cellulosum</name>
    <name type="common">Polyangium cellulosum</name>
    <dbReference type="NCBI Taxonomy" id="56"/>
    <lineage>
        <taxon>Bacteria</taxon>
        <taxon>Pseudomonadati</taxon>
        <taxon>Myxococcota</taxon>
        <taxon>Polyangia</taxon>
        <taxon>Polyangiales</taxon>
        <taxon>Polyangiaceae</taxon>
        <taxon>Sorangium</taxon>
    </lineage>
</organism>
<evidence type="ECO:0000256" key="4">
    <source>
        <dbReference type="ARBA" id="ARBA00022840"/>
    </source>
</evidence>
<feature type="compositionally biased region" description="Low complexity" evidence="6">
    <location>
        <begin position="350"/>
        <end position="365"/>
    </location>
</feature>
<feature type="region of interest" description="Disordered" evidence="6">
    <location>
        <begin position="460"/>
        <end position="505"/>
    </location>
</feature>
<feature type="binding site" evidence="5">
    <location>
        <position position="40"/>
    </location>
    <ligand>
        <name>ATP</name>
        <dbReference type="ChEBI" id="CHEBI:30616"/>
    </ligand>
</feature>
<dbReference type="SUPFAM" id="SSF56112">
    <property type="entry name" value="Protein kinase-like (PK-like)"/>
    <property type="match status" value="1"/>
</dbReference>
<dbReference type="OrthoDB" id="5515978at2"/>
<dbReference type="GO" id="GO:0005524">
    <property type="term" value="F:ATP binding"/>
    <property type="evidence" value="ECO:0007669"/>
    <property type="project" value="UniProtKB-UniRule"/>
</dbReference>
<evidence type="ECO:0000259" key="8">
    <source>
        <dbReference type="PROSITE" id="PS50011"/>
    </source>
</evidence>
<dbReference type="PANTHER" id="PTHR43289">
    <property type="entry name" value="MITOGEN-ACTIVATED PROTEIN KINASE KINASE KINASE 20-RELATED"/>
    <property type="match status" value="1"/>
</dbReference>
<dbReference type="AlphaFoldDB" id="A0A2L0EWP9"/>
<protein>
    <recommendedName>
        <fullName evidence="8">Protein kinase domain-containing protein</fullName>
    </recommendedName>
</protein>
<evidence type="ECO:0000256" key="3">
    <source>
        <dbReference type="ARBA" id="ARBA00022777"/>
    </source>
</evidence>
<evidence type="ECO:0000256" key="6">
    <source>
        <dbReference type="SAM" id="MobiDB-lite"/>
    </source>
</evidence>
<evidence type="ECO:0000256" key="5">
    <source>
        <dbReference type="PROSITE-ProRule" id="PRU10141"/>
    </source>
</evidence>
<feature type="region of interest" description="Disordered" evidence="6">
    <location>
        <begin position="322"/>
        <end position="368"/>
    </location>
</feature>
<reference evidence="9 10" key="1">
    <citation type="submission" date="2015-09" db="EMBL/GenBank/DDBJ databases">
        <title>Sorangium comparison.</title>
        <authorList>
            <person name="Zaburannyi N."/>
            <person name="Bunk B."/>
            <person name="Overmann J."/>
            <person name="Mueller R."/>
        </authorList>
    </citation>
    <scope>NUCLEOTIDE SEQUENCE [LARGE SCALE GENOMIC DNA]</scope>
    <source>
        <strain evidence="9 10">So ce26</strain>
    </source>
</reference>